<dbReference type="Pfam" id="PF16868">
    <property type="entry name" value="NMT1_3"/>
    <property type="match status" value="1"/>
</dbReference>
<dbReference type="Gene3D" id="3.40.190.10">
    <property type="entry name" value="Periplasmic binding protein-like II"/>
    <property type="match status" value="2"/>
</dbReference>
<dbReference type="InterPro" id="IPR011852">
    <property type="entry name" value="TRAP_TAXI"/>
</dbReference>
<sequence>MKFKALLAIAAVVGSVSQIASAQEMSFFRIGTGGTAGTYYPIGGLIANAISNPPGSRACDDGGSCGVPGLVATAVASNGSVGNVNAIKGGAMEAGFSQSDVAYWAQTGTGLWEDQPAVENLRLIANLYPESIHLVARSDAGIATVADLAGKRVSLDEPGSGTLVDAKIILEAYGLSEDDVTAEYLKPDQAADRMRDGAMDAFFFVGGYPAGAIAELASQHDVVLVPISGAEVDALRETYNFFATDTVPAGTYDGQDEDVDTISVGAQLVTSADQPDELIYGITQALYNENTQKLFAAGHAKGKLITLDSATQGAGIPFHPGAERFYQEAGKLD</sequence>
<keyword evidence="3" id="KW-1185">Reference proteome</keyword>
<evidence type="ECO:0000313" key="3">
    <source>
        <dbReference type="Proteomes" id="UP000640485"/>
    </source>
</evidence>
<organism evidence="2 3">
    <name type="scientific">Paracoccus caeni</name>
    <dbReference type="NCBI Taxonomy" id="657651"/>
    <lineage>
        <taxon>Bacteria</taxon>
        <taxon>Pseudomonadati</taxon>
        <taxon>Pseudomonadota</taxon>
        <taxon>Alphaproteobacteria</taxon>
        <taxon>Rhodobacterales</taxon>
        <taxon>Paracoccaceae</taxon>
        <taxon>Paracoccus</taxon>
    </lineage>
</organism>
<dbReference type="SUPFAM" id="SSF53850">
    <property type="entry name" value="Periplasmic binding protein-like II"/>
    <property type="match status" value="1"/>
</dbReference>
<dbReference type="CDD" id="cd13520">
    <property type="entry name" value="PBP2_TAXI_TRAP"/>
    <property type="match status" value="1"/>
</dbReference>
<accession>A0A934VWH8</accession>
<comment type="caution">
    <text evidence="2">The sequence shown here is derived from an EMBL/GenBank/DDBJ whole genome shotgun (WGS) entry which is preliminary data.</text>
</comment>
<reference evidence="2" key="1">
    <citation type="submission" date="2021-01" db="EMBL/GenBank/DDBJ databases">
        <title>Paracoccus amoyensis sp. nov., isolated from the surface seawater along the coast of Xiamen Island, China.</title>
        <authorList>
            <person name="Lyu L."/>
        </authorList>
    </citation>
    <scope>NUCLEOTIDE SEQUENCE</scope>
    <source>
        <strain evidence="2">MJ17</strain>
    </source>
</reference>
<protein>
    <submittedName>
        <fullName evidence="2">TAXI family TRAP transporter solute-binding subunit</fullName>
    </submittedName>
</protein>
<proteinExistence type="predicted"/>
<dbReference type="NCBIfam" id="TIGR02122">
    <property type="entry name" value="TRAP_TAXI"/>
    <property type="match status" value="1"/>
</dbReference>
<feature type="signal peptide" evidence="1">
    <location>
        <begin position="1"/>
        <end position="22"/>
    </location>
</feature>
<dbReference type="Proteomes" id="UP000640485">
    <property type="component" value="Unassembled WGS sequence"/>
</dbReference>
<dbReference type="EMBL" id="JAEPRQ010000012">
    <property type="protein sequence ID" value="MBK4218071.1"/>
    <property type="molecule type" value="Genomic_DNA"/>
</dbReference>
<name>A0A934VWH8_9RHOB</name>
<gene>
    <name evidence="2" type="ORF">JJJ17_19250</name>
</gene>
<dbReference type="PANTHER" id="PTHR42941">
    <property type="entry name" value="SLL1037 PROTEIN"/>
    <property type="match status" value="1"/>
</dbReference>
<dbReference type="PANTHER" id="PTHR42941:SF1">
    <property type="entry name" value="SLL1037 PROTEIN"/>
    <property type="match status" value="1"/>
</dbReference>
<dbReference type="RefSeq" id="WP_200689383.1">
    <property type="nucleotide sequence ID" value="NZ_JAEPRQ010000012.1"/>
</dbReference>
<evidence type="ECO:0000313" key="2">
    <source>
        <dbReference type="EMBL" id="MBK4218071.1"/>
    </source>
</evidence>
<evidence type="ECO:0000256" key="1">
    <source>
        <dbReference type="SAM" id="SignalP"/>
    </source>
</evidence>
<dbReference type="AlphaFoldDB" id="A0A934VWH8"/>
<keyword evidence="1" id="KW-0732">Signal</keyword>
<feature type="chain" id="PRO_5037366972" evidence="1">
    <location>
        <begin position="23"/>
        <end position="333"/>
    </location>
</feature>